<dbReference type="AlphaFoldDB" id="A0A4Z0A3S1"/>
<feature type="region of interest" description="Disordered" evidence="1">
    <location>
        <begin position="656"/>
        <end position="692"/>
    </location>
</feature>
<feature type="compositionally biased region" description="Basic and acidic residues" evidence="1">
    <location>
        <begin position="518"/>
        <end position="528"/>
    </location>
</feature>
<dbReference type="EMBL" id="SFCI01000251">
    <property type="protein sequence ID" value="TFY81084.1"/>
    <property type="molecule type" value="Genomic_DNA"/>
</dbReference>
<reference evidence="2 3" key="1">
    <citation type="submission" date="2019-02" db="EMBL/GenBank/DDBJ databases">
        <title>Genome sequencing of the rare red list fungi Hericium alpestre (H. flagellum).</title>
        <authorList>
            <person name="Buettner E."/>
            <person name="Kellner H."/>
        </authorList>
    </citation>
    <scope>NUCLEOTIDE SEQUENCE [LARGE SCALE GENOMIC DNA]</scope>
    <source>
        <strain evidence="2 3">DSM 108284</strain>
    </source>
</reference>
<evidence type="ECO:0000313" key="3">
    <source>
        <dbReference type="Proteomes" id="UP000298061"/>
    </source>
</evidence>
<feature type="compositionally biased region" description="Basic and acidic residues" evidence="1">
    <location>
        <begin position="673"/>
        <end position="686"/>
    </location>
</feature>
<feature type="region of interest" description="Disordered" evidence="1">
    <location>
        <begin position="1"/>
        <end position="41"/>
    </location>
</feature>
<gene>
    <name evidence="2" type="ORF">EWM64_g2925</name>
</gene>
<feature type="compositionally biased region" description="Low complexity" evidence="1">
    <location>
        <begin position="75"/>
        <end position="90"/>
    </location>
</feature>
<feature type="compositionally biased region" description="Basic and acidic residues" evidence="1">
    <location>
        <begin position="656"/>
        <end position="665"/>
    </location>
</feature>
<feature type="region of interest" description="Disordered" evidence="1">
    <location>
        <begin position="282"/>
        <end position="301"/>
    </location>
</feature>
<evidence type="ECO:0000313" key="2">
    <source>
        <dbReference type="EMBL" id="TFY81084.1"/>
    </source>
</evidence>
<dbReference type="Proteomes" id="UP000298061">
    <property type="component" value="Unassembled WGS sequence"/>
</dbReference>
<organism evidence="2 3">
    <name type="scientific">Hericium alpestre</name>
    <dbReference type="NCBI Taxonomy" id="135208"/>
    <lineage>
        <taxon>Eukaryota</taxon>
        <taxon>Fungi</taxon>
        <taxon>Dikarya</taxon>
        <taxon>Basidiomycota</taxon>
        <taxon>Agaricomycotina</taxon>
        <taxon>Agaricomycetes</taxon>
        <taxon>Russulales</taxon>
        <taxon>Hericiaceae</taxon>
        <taxon>Hericium</taxon>
    </lineage>
</organism>
<feature type="compositionally biased region" description="Basic residues" evidence="1">
    <location>
        <begin position="492"/>
        <end position="504"/>
    </location>
</feature>
<keyword evidence="3" id="KW-1185">Reference proteome</keyword>
<dbReference type="OrthoDB" id="5348546at2759"/>
<feature type="region of interest" description="Disordered" evidence="1">
    <location>
        <begin position="54"/>
        <end position="106"/>
    </location>
</feature>
<accession>A0A4Z0A3S1</accession>
<comment type="caution">
    <text evidence="2">The sequence shown here is derived from an EMBL/GenBank/DDBJ whole genome shotgun (WGS) entry which is preliminary data.</text>
</comment>
<proteinExistence type="predicted"/>
<dbReference type="STRING" id="135208.A0A4Z0A3S1"/>
<protein>
    <submittedName>
        <fullName evidence="2">Uncharacterized protein</fullName>
    </submittedName>
</protein>
<name>A0A4Z0A3S1_9AGAM</name>
<feature type="compositionally biased region" description="Low complexity" evidence="1">
    <location>
        <begin position="30"/>
        <end position="41"/>
    </location>
</feature>
<feature type="region of interest" description="Disordered" evidence="1">
    <location>
        <begin position="391"/>
        <end position="528"/>
    </location>
</feature>
<sequence>MSPSSSPTTLPFKYRRKSLSSSPAPPSPSLSPVRPYPSSSRYAEQYSPYKYDRAPKWSHTFSDDDLEPPGMSDDATSFAAPTESSPSSPSLAPPSPHIHDNDPEDVYVDIVSSSPVRDSAFAVSASAGRSLQCETERYGCKTRYDKVRDARTRVHEMIHSSTSAPAEPILIHDDVAEDAAAALLALHAGPRLTVPAPSQVPPTRASAPAAAPVLTASKSASLHLLLAPLDPPSQTHVMAHTEPVPEAASSKADLRRASDLIDRPVTPVRAAELRHADVDVAGEEDLELPVPPSDDHTGERADAATHVREVVDLESDAGADVACDAAFASPGSGISFVSLDDDLRGGSELPDAALDDDLTFTLPNASSPLSSPPSSPVFLKDELPVISADREVKSSWSSAATKRRPSASVDLDLSRRKKAKIEETDSSLGALTPQRAATPASEDEKPSPVVPPKKRRKKLRAVFTSDDENDAPPAAAPSRRAVPERNPSKSTSKSKAKRKPRVKRAVVEDQQSDSEDGAPLKENTRDELPMELEPPLLGSLIETLAFARASSCAAEVVWREVNAAYPNAFAHQEHSGDDGRALVQEVLDWGVRRGVFGKIKSSGESLPPSYFYLASLDPDRERGALMSALAPRPAKRAETMKYKQYYWRPVRMAVPERRAGPSERKARSRRKDKHDGDGEGKDRMWEVDWEES</sequence>
<evidence type="ECO:0000256" key="1">
    <source>
        <dbReference type="SAM" id="MobiDB-lite"/>
    </source>
</evidence>